<dbReference type="CDD" id="cd19499">
    <property type="entry name" value="RecA-like_ClpB_Hsp104-like"/>
    <property type="match status" value="1"/>
</dbReference>
<feature type="coiled-coil region" evidence="6">
    <location>
        <begin position="429"/>
        <end position="475"/>
    </location>
</feature>
<feature type="compositionally biased region" description="Basic and acidic residues" evidence="7">
    <location>
        <begin position="871"/>
        <end position="880"/>
    </location>
</feature>
<evidence type="ECO:0000256" key="7">
    <source>
        <dbReference type="SAM" id="MobiDB-lite"/>
    </source>
</evidence>
<evidence type="ECO:0000256" key="1">
    <source>
        <dbReference type="ARBA" id="ARBA00022737"/>
    </source>
</evidence>
<dbReference type="PROSITE" id="PS00870">
    <property type="entry name" value="CLPAB_1"/>
    <property type="match status" value="1"/>
</dbReference>
<name>A0A5C6A3W1_9BACT</name>
<dbReference type="OrthoDB" id="9803641at2"/>
<reference evidence="10 11" key="1">
    <citation type="submission" date="2019-02" db="EMBL/GenBank/DDBJ databases">
        <title>Deep-cultivation of Planctomycetes and their phenomic and genomic characterization uncovers novel biology.</title>
        <authorList>
            <person name="Wiegand S."/>
            <person name="Jogler M."/>
            <person name="Boedeker C."/>
            <person name="Pinto D."/>
            <person name="Vollmers J."/>
            <person name="Rivas-Marin E."/>
            <person name="Kohn T."/>
            <person name="Peeters S.H."/>
            <person name="Heuer A."/>
            <person name="Rast P."/>
            <person name="Oberbeckmann S."/>
            <person name="Bunk B."/>
            <person name="Jeske O."/>
            <person name="Meyerdierks A."/>
            <person name="Storesund J.E."/>
            <person name="Kallscheuer N."/>
            <person name="Luecker S."/>
            <person name="Lage O.M."/>
            <person name="Pohl T."/>
            <person name="Merkel B.J."/>
            <person name="Hornburger P."/>
            <person name="Mueller R.-W."/>
            <person name="Bruemmer F."/>
            <person name="Labrenz M."/>
            <person name="Spormann A.M."/>
            <person name="Op Den Camp H."/>
            <person name="Overmann J."/>
            <person name="Amann R."/>
            <person name="Jetten M.S.M."/>
            <person name="Mascher T."/>
            <person name="Medema M.H."/>
            <person name="Devos D.P."/>
            <person name="Kaster A.-K."/>
            <person name="Ovreas L."/>
            <person name="Rohde M."/>
            <person name="Galperin M.Y."/>
            <person name="Jogler C."/>
        </authorList>
    </citation>
    <scope>NUCLEOTIDE SEQUENCE [LARGE SCALE GENOMIC DNA]</scope>
    <source>
        <strain evidence="10 11">Pla52n</strain>
    </source>
</reference>
<evidence type="ECO:0000259" key="9">
    <source>
        <dbReference type="PROSITE" id="PS51903"/>
    </source>
</evidence>
<dbReference type="RefSeq" id="WP_146522424.1">
    <property type="nucleotide sequence ID" value="NZ_CP151726.1"/>
</dbReference>
<feature type="region of interest" description="Disordered" evidence="7">
    <location>
        <begin position="150"/>
        <end position="179"/>
    </location>
</feature>
<dbReference type="InterPro" id="IPR036628">
    <property type="entry name" value="Clp_N_dom_sf"/>
</dbReference>
<dbReference type="InterPro" id="IPR003593">
    <property type="entry name" value="AAA+_ATPase"/>
</dbReference>
<comment type="caution">
    <text evidence="10">The sequence shown here is derived from an EMBL/GenBank/DDBJ whole genome shotgun (WGS) entry which is preliminary data.</text>
</comment>
<evidence type="ECO:0000256" key="2">
    <source>
        <dbReference type="ARBA" id="ARBA00022741"/>
    </source>
</evidence>
<evidence type="ECO:0000256" key="6">
    <source>
        <dbReference type="SAM" id="Coils"/>
    </source>
</evidence>
<feature type="domain" description="UVR" evidence="8">
    <location>
        <begin position="433"/>
        <end position="468"/>
    </location>
</feature>
<dbReference type="InterPro" id="IPR001943">
    <property type="entry name" value="UVR_dom"/>
</dbReference>
<dbReference type="Gene3D" id="4.10.860.10">
    <property type="entry name" value="UVR domain"/>
    <property type="match status" value="1"/>
</dbReference>
<keyword evidence="2" id="KW-0547">Nucleotide-binding</keyword>
<dbReference type="Proteomes" id="UP000320176">
    <property type="component" value="Unassembled WGS sequence"/>
</dbReference>
<keyword evidence="6" id="KW-0175">Coiled coil</keyword>
<dbReference type="PROSITE" id="PS50151">
    <property type="entry name" value="UVR"/>
    <property type="match status" value="1"/>
</dbReference>
<keyword evidence="4" id="KW-0143">Chaperone</keyword>
<dbReference type="InterPro" id="IPR019489">
    <property type="entry name" value="Clp_ATPase_C"/>
</dbReference>
<dbReference type="Gene3D" id="1.10.8.60">
    <property type="match status" value="2"/>
</dbReference>
<proteinExistence type="predicted"/>
<dbReference type="GO" id="GO:0005524">
    <property type="term" value="F:ATP binding"/>
    <property type="evidence" value="ECO:0007669"/>
    <property type="project" value="UniProtKB-KW"/>
</dbReference>
<feature type="domain" description="Clp R" evidence="9">
    <location>
        <begin position="2"/>
        <end position="145"/>
    </location>
</feature>
<dbReference type="FunFam" id="3.40.50.300:FF:000025">
    <property type="entry name" value="ATP-dependent Clp protease subunit"/>
    <property type="match status" value="1"/>
</dbReference>
<keyword evidence="3" id="KW-0067">ATP-binding</keyword>
<dbReference type="InterPro" id="IPR004176">
    <property type="entry name" value="Clp_R_N"/>
</dbReference>
<protein>
    <submittedName>
        <fullName evidence="10">ClpA/B family protein</fullName>
    </submittedName>
</protein>
<dbReference type="PANTHER" id="PTHR11638:SF18">
    <property type="entry name" value="HEAT SHOCK PROTEIN 104"/>
    <property type="match status" value="1"/>
</dbReference>
<dbReference type="InterPro" id="IPR018368">
    <property type="entry name" value="ClpA/B_CS1"/>
</dbReference>
<evidence type="ECO:0000313" key="11">
    <source>
        <dbReference type="Proteomes" id="UP000320176"/>
    </source>
</evidence>
<evidence type="ECO:0000256" key="5">
    <source>
        <dbReference type="PROSITE-ProRule" id="PRU01251"/>
    </source>
</evidence>
<dbReference type="Pfam" id="PF10431">
    <property type="entry name" value="ClpB_D2-small"/>
    <property type="match status" value="1"/>
</dbReference>
<dbReference type="SMART" id="SM01086">
    <property type="entry name" value="ClpB_D2-small"/>
    <property type="match status" value="1"/>
</dbReference>
<evidence type="ECO:0000256" key="3">
    <source>
        <dbReference type="ARBA" id="ARBA00022840"/>
    </source>
</evidence>
<dbReference type="PANTHER" id="PTHR11638">
    <property type="entry name" value="ATP-DEPENDENT CLP PROTEASE"/>
    <property type="match status" value="1"/>
</dbReference>
<dbReference type="InterPro" id="IPR041546">
    <property type="entry name" value="ClpA/ClpB_AAA_lid"/>
</dbReference>
<feature type="compositionally biased region" description="Low complexity" evidence="7">
    <location>
        <begin position="859"/>
        <end position="868"/>
    </location>
</feature>
<dbReference type="Pfam" id="PF00004">
    <property type="entry name" value="AAA"/>
    <property type="match status" value="1"/>
</dbReference>
<dbReference type="InterPro" id="IPR001270">
    <property type="entry name" value="ClpA/B"/>
</dbReference>
<dbReference type="Pfam" id="PF17871">
    <property type="entry name" value="AAA_lid_9"/>
    <property type="match status" value="1"/>
</dbReference>
<dbReference type="PRINTS" id="PR00300">
    <property type="entry name" value="CLPPROTEASEA"/>
</dbReference>
<dbReference type="Pfam" id="PF07724">
    <property type="entry name" value="AAA_2"/>
    <property type="match status" value="1"/>
</dbReference>
<dbReference type="InterPro" id="IPR050130">
    <property type="entry name" value="ClpA_ClpB"/>
</dbReference>
<dbReference type="EMBL" id="SJPN01000007">
    <property type="protein sequence ID" value="TWT94592.1"/>
    <property type="molecule type" value="Genomic_DNA"/>
</dbReference>
<dbReference type="FunFam" id="3.40.50.300:FF:000010">
    <property type="entry name" value="Chaperone clpB 1, putative"/>
    <property type="match status" value="1"/>
</dbReference>
<gene>
    <name evidence="10" type="ORF">Pla52n_54130</name>
</gene>
<dbReference type="InterPro" id="IPR027417">
    <property type="entry name" value="P-loop_NTPase"/>
</dbReference>
<evidence type="ECO:0000313" key="10">
    <source>
        <dbReference type="EMBL" id="TWT94592.1"/>
    </source>
</evidence>
<dbReference type="Gene3D" id="1.10.1780.10">
    <property type="entry name" value="Clp, N-terminal domain"/>
    <property type="match status" value="1"/>
</dbReference>
<dbReference type="AlphaFoldDB" id="A0A5C6A3W1"/>
<evidence type="ECO:0000259" key="8">
    <source>
        <dbReference type="PROSITE" id="PS50151"/>
    </source>
</evidence>
<dbReference type="Gene3D" id="3.40.50.300">
    <property type="entry name" value="P-loop containing nucleotide triphosphate hydrolases"/>
    <property type="match status" value="2"/>
</dbReference>
<dbReference type="GO" id="GO:0016887">
    <property type="term" value="F:ATP hydrolysis activity"/>
    <property type="evidence" value="ECO:0007669"/>
    <property type="project" value="InterPro"/>
</dbReference>
<dbReference type="SUPFAM" id="SSF52540">
    <property type="entry name" value="P-loop containing nucleoside triphosphate hydrolases"/>
    <property type="match status" value="2"/>
</dbReference>
<dbReference type="SMART" id="SM00382">
    <property type="entry name" value="AAA"/>
    <property type="match status" value="2"/>
</dbReference>
<dbReference type="GO" id="GO:0005737">
    <property type="term" value="C:cytoplasm"/>
    <property type="evidence" value="ECO:0007669"/>
    <property type="project" value="TreeGrafter"/>
</dbReference>
<organism evidence="10 11">
    <name type="scientific">Stieleria varia</name>
    <dbReference type="NCBI Taxonomy" id="2528005"/>
    <lineage>
        <taxon>Bacteria</taxon>
        <taxon>Pseudomonadati</taxon>
        <taxon>Planctomycetota</taxon>
        <taxon>Planctomycetia</taxon>
        <taxon>Pirellulales</taxon>
        <taxon>Pirellulaceae</taxon>
        <taxon>Stieleria</taxon>
    </lineage>
</organism>
<dbReference type="InterPro" id="IPR003959">
    <property type="entry name" value="ATPase_AAA_core"/>
</dbReference>
<dbReference type="PROSITE" id="PS51903">
    <property type="entry name" value="CLP_R"/>
    <property type="match status" value="1"/>
</dbReference>
<feature type="region of interest" description="Disordered" evidence="7">
    <location>
        <begin position="857"/>
        <end position="880"/>
    </location>
</feature>
<evidence type="ECO:0000256" key="4">
    <source>
        <dbReference type="ARBA" id="ARBA00023186"/>
    </source>
</evidence>
<dbReference type="Pfam" id="PF02861">
    <property type="entry name" value="Clp_N"/>
    <property type="match status" value="1"/>
</dbReference>
<dbReference type="SUPFAM" id="SSF81923">
    <property type="entry name" value="Double Clp-N motif"/>
    <property type="match status" value="1"/>
</dbReference>
<sequence length="880" mass="97976">MYERFTDRARKVMQLANQEAQRFNHEYIGTEHILLGLVKEGSGVAANVLKNLDVDLRKIRLEVEKLVQSGPEMVTVGKLPQTPRAKKVIEYSMEEARNLNHSYVGTEHILLGLLREQEGVAAQVLMNLGLKLEDVREEVLNLLGHGLEGAEVGERGGRTGEEGGGGSSSKSGKSKTPALDSFGRDLTELARKGELDPVIGRSREIERAIQILCRRTKNNPVLLGEAGVGKTAIVEGFAQQVISGEVPEILADKRIVVLDLAMMVAGTKYRGQFEERIKAVMTEVRRVKNTILFIDELHTLVGAGGAEGAIDAANVLKPALARGEIQCIGATTLDEYRKYIEKDNALARRFQEIIVEPTGKAETIEILKGLRSAYEQHHRVQITDDAIASAVEMSERYITARCLPDKAIDVIDEAGARVRLRSMTRPPDLKEIDEEVERLNKEKEDAVANQDFEKAANLRDQAEKLRKKKDKITQDWREKSQQTDGVVDEEVIAEVVSKMTGIPLTRLSTEDSLRLMRMEEELHKRVVSQDRAVSAIAKAVRRSRSGLKDPRRPTGSFIFAGPTGVGKTLLAKALAEYMFGDSDALVHIDMSEYMEKHNVSRLIGAPPGFVGYEEGGQLTEKIRRRPYAVVLFDEIEKAHPDVFNMMLQVMEEGRLTDSFGRNVDFRNTILIMTTNAGAEAIKNQSSFGFQKSDEDASYDAMKKRVMEQIERVFRPEFLNRLDDTIIFRHLTRNDLKLVIDYELSKVRERLLDRGLALDLTDEAKEFLIRKGSNLDYGARPLRRAIEQRIEDPLSEELLSGTFEGKDTIVVTAILETAEGNRIEMKDVTTTDEGKLVDSDGGKVTIVRLDFKGETRGLSEAGAEPVAAGVGDGEKPSTEGE</sequence>
<feature type="compositionally biased region" description="Basic and acidic residues" evidence="7">
    <location>
        <begin position="152"/>
        <end position="161"/>
    </location>
</feature>
<keyword evidence="11" id="KW-1185">Reference proteome</keyword>
<dbReference type="CDD" id="cd00009">
    <property type="entry name" value="AAA"/>
    <property type="match status" value="1"/>
</dbReference>
<dbReference type="GO" id="GO:0034605">
    <property type="term" value="P:cellular response to heat"/>
    <property type="evidence" value="ECO:0007669"/>
    <property type="project" value="TreeGrafter"/>
</dbReference>
<keyword evidence="1 5" id="KW-0677">Repeat</keyword>
<accession>A0A5C6A3W1</accession>